<dbReference type="Pfam" id="PF14907">
    <property type="entry name" value="NTP_transf_5"/>
    <property type="match status" value="1"/>
</dbReference>
<evidence type="ECO:0000313" key="2">
    <source>
        <dbReference type="Proteomes" id="UP000326354"/>
    </source>
</evidence>
<gene>
    <name evidence="1" type="ORF">UABAM_06124</name>
</gene>
<dbReference type="EMBL" id="AP019860">
    <property type="protein sequence ID" value="BBM87709.1"/>
    <property type="molecule type" value="Genomic_DNA"/>
</dbReference>
<dbReference type="AlphaFoldDB" id="A0A5S9ITA3"/>
<proteinExistence type="predicted"/>
<reference evidence="1 2" key="1">
    <citation type="submission" date="2019-08" db="EMBL/GenBank/DDBJ databases">
        <title>Complete genome sequence of Candidatus Uab amorphum.</title>
        <authorList>
            <person name="Shiratori T."/>
            <person name="Suzuki S."/>
            <person name="Kakizawa Y."/>
            <person name="Ishida K."/>
        </authorList>
    </citation>
    <scope>NUCLEOTIDE SEQUENCE [LARGE SCALE GENOMIC DNA]</scope>
    <source>
        <strain evidence="1 2">SRT547</strain>
    </source>
</reference>
<dbReference type="InterPro" id="IPR039498">
    <property type="entry name" value="NTP_transf_5"/>
</dbReference>
<name>A0A5S9ITA3_UABAM</name>
<protein>
    <submittedName>
        <fullName evidence="1">Uncharacterized protein</fullName>
    </submittedName>
</protein>
<dbReference type="RefSeq" id="WP_151971714.1">
    <property type="nucleotide sequence ID" value="NZ_AP019860.1"/>
</dbReference>
<keyword evidence="2" id="KW-1185">Reference proteome</keyword>
<dbReference type="Proteomes" id="UP000326354">
    <property type="component" value="Chromosome"/>
</dbReference>
<sequence>MLTLNADSLDLSVIHELIERPIEKRLLPWLHLKTRHRSDLTREQHEYLRQNYLKCLRKNMLLFQELQKLLSLFAAADIEVMPLKGLLLTARLYENLGSASVR</sequence>
<organism evidence="1 2">
    <name type="scientific">Uabimicrobium amorphum</name>
    <dbReference type="NCBI Taxonomy" id="2596890"/>
    <lineage>
        <taxon>Bacteria</taxon>
        <taxon>Pseudomonadati</taxon>
        <taxon>Planctomycetota</taxon>
        <taxon>Candidatus Uabimicrobiia</taxon>
        <taxon>Candidatus Uabimicrobiales</taxon>
        <taxon>Candidatus Uabimicrobiaceae</taxon>
        <taxon>Candidatus Uabimicrobium</taxon>
    </lineage>
</organism>
<dbReference type="KEGG" id="uam:UABAM_06124"/>
<evidence type="ECO:0000313" key="1">
    <source>
        <dbReference type="EMBL" id="BBM87709.1"/>
    </source>
</evidence>
<accession>A0A5S9ITA3</accession>